<comment type="catalytic activity">
    <reaction evidence="1">
        <text>Hydrolysis of (1-&gt;3)-beta-D-glucosidic linkages in (1-&gt;3)-beta-D-glucans.</text>
        <dbReference type="EC" id="3.2.1.39"/>
    </reaction>
</comment>
<evidence type="ECO:0000259" key="6">
    <source>
        <dbReference type="Pfam" id="PF09792"/>
    </source>
</evidence>
<dbReference type="GO" id="GO:0005576">
    <property type="term" value="C:extracellular region"/>
    <property type="evidence" value="ECO:0007669"/>
    <property type="project" value="TreeGrafter"/>
</dbReference>
<evidence type="ECO:0000256" key="3">
    <source>
        <dbReference type="ARBA" id="ARBA00008773"/>
    </source>
</evidence>
<name>A0A9P4J886_9PEZI</name>
<organism evidence="7 8">
    <name type="scientific">Myriangium duriaei CBS 260.36</name>
    <dbReference type="NCBI Taxonomy" id="1168546"/>
    <lineage>
        <taxon>Eukaryota</taxon>
        <taxon>Fungi</taxon>
        <taxon>Dikarya</taxon>
        <taxon>Ascomycota</taxon>
        <taxon>Pezizomycotina</taxon>
        <taxon>Dothideomycetes</taxon>
        <taxon>Dothideomycetidae</taxon>
        <taxon>Myriangiales</taxon>
        <taxon>Myriangiaceae</taxon>
        <taxon>Myriangium</taxon>
    </lineage>
</organism>
<evidence type="ECO:0000256" key="4">
    <source>
        <dbReference type="ARBA" id="ARBA00012780"/>
    </source>
</evidence>
<dbReference type="SUPFAM" id="SSF51445">
    <property type="entry name" value="(Trans)glycosidases"/>
    <property type="match status" value="1"/>
</dbReference>
<evidence type="ECO:0000313" key="8">
    <source>
        <dbReference type="Proteomes" id="UP000799439"/>
    </source>
</evidence>
<dbReference type="InterPro" id="IPR050732">
    <property type="entry name" value="Beta-glucan_modifiers"/>
</dbReference>
<keyword evidence="5 7" id="KW-0378">Hydrolase</keyword>
<evidence type="ECO:0000256" key="1">
    <source>
        <dbReference type="ARBA" id="ARBA00000382"/>
    </source>
</evidence>
<dbReference type="InterPro" id="IPR018620">
    <property type="entry name" value="Ubiquitin3-bd_protein_But2_C"/>
</dbReference>
<feature type="domain" description="Ubiquitin 3 binding protein But2 C-terminal" evidence="6">
    <location>
        <begin position="306"/>
        <end position="441"/>
    </location>
</feature>
<sequence>MVKAQGSIVGFNYGNQKPDGSGLMIQSDYEAAFNNAKQLVGTNGQYTSARLYTMLQNGGSNVPISAIPAAISTGTSLLLGLWASAGEQAFEIELQGLTNALSQYGAQLKSAGLLVGISVGSEDLYRNSPLGAGGNPGADPDVLVDFINRVKVVVSQSVVAGTPVGHVDTWNAWVNGSNSPVVAASDYIGMNGFPYFQSTNDNTPANLATLFSESLSATEGIAQGKPVWVTETGYPTTGPTSNQAVPGVQVAHDYYHNVGCSQLFGKRNTWWYIQQDAPSAGVNNPNPAFGVIAASTCPTNLNGPFEFPHLLVPISSTSPNTAFGTQYSATINPFTSSLFNFDIPVSDAGKTCTLVFLWATTASYTFNNAGGLAVSQLSAPAGQGTTYANVPSSKGVGAVDAVVPGGNYVVASGPCQAGQTVGYRVDSTGGADLTYFQNFDPKGPIGLYLTVC</sequence>
<accession>A0A9P4J886</accession>
<dbReference type="Gene3D" id="3.20.20.80">
    <property type="entry name" value="Glycosidases"/>
    <property type="match status" value="1"/>
</dbReference>
<dbReference type="EMBL" id="ML996081">
    <property type="protein sequence ID" value="KAF2156886.1"/>
    <property type="molecule type" value="Genomic_DNA"/>
</dbReference>
<dbReference type="InterPro" id="IPR017853">
    <property type="entry name" value="GH"/>
</dbReference>
<gene>
    <name evidence="7" type="ORF">K461DRAFT_218177</name>
</gene>
<dbReference type="GO" id="GO:0009277">
    <property type="term" value="C:fungal-type cell wall"/>
    <property type="evidence" value="ECO:0007669"/>
    <property type="project" value="TreeGrafter"/>
</dbReference>
<protein>
    <recommendedName>
        <fullName evidence="4">glucan endo-1,3-beta-D-glucosidase</fullName>
        <ecNumber evidence="4">3.2.1.39</ecNumber>
    </recommendedName>
</protein>
<evidence type="ECO:0000313" key="7">
    <source>
        <dbReference type="EMBL" id="KAF2156886.1"/>
    </source>
</evidence>
<dbReference type="PANTHER" id="PTHR16631">
    <property type="entry name" value="GLUCAN 1,3-BETA-GLUCOSIDASE"/>
    <property type="match status" value="1"/>
</dbReference>
<comment type="subcellular location">
    <subcellularLocation>
        <location evidence="2">Cell envelope</location>
    </subcellularLocation>
</comment>
<dbReference type="GO" id="GO:0009986">
    <property type="term" value="C:cell surface"/>
    <property type="evidence" value="ECO:0007669"/>
    <property type="project" value="TreeGrafter"/>
</dbReference>
<dbReference type="GO" id="GO:0042973">
    <property type="term" value="F:glucan endo-1,3-beta-D-glucosidase activity"/>
    <property type="evidence" value="ECO:0007669"/>
    <property type="project" value="UniProtKB-EC"/>
</dbReference>
<dbReference type="EC" id="3.2.1.39" evidence="4"/>
<evidence type="ECO:0000256" key="5">
    <source>
        <dbReference type="ARBA" id="ARBA00022801"/>
    </source>
</evidence>
<dbReference type="AlphaFoldDB" id="A0A9P4J886"/>
<comment type="caution">
    <text evidence="7">The sequence shown here is derived from an EMBL/GenBank/DDBJ whole genome shotgun (WGS) entry which is preliminary data.</text>
</comment>
<comment type="similarity">
    <text evidence="3">Belongs to the glycosyl hydrolase 17 family.</text>
</comment>
<evidence type="ECO:0000256" key="2">
    <source>
        <dbReference type="ARBA" id="ARBA00004196"/>
    </source>
</evidence>
<reference evidence="7" key="1">
    <citation type="journal article" date="2020" name="Stud. Mycol.">
        <title>101 Dothideomycetes genomes: a test case for predicting lifestyles and emergence of pathogens.</title>
        <authorList>
            <person name="Haridas S."/>
            <person name="Albert R."/>
            <person name="Binder M."/>
            <person name="Bloem J."/>
            <person name="Labutti K."/>
            <person name="Salamov A."/>
            <person name="Andreopoulos B."/>
            <person name="Baker S."/>
            <person name="Barry K."/>
            <person name="Bills G."/>
            <person name="Bluhm B."/>
            <person name="Cannon C."/>
            <person name="Castanera R."/>
            <person name="Culley D."/>
            <person name="Daum C."/>
            <person name="Ezra D."/>
            <person name="Gonzalez J."/>
            <person name="Henrissat B."/>
            <person name="Kuo A."/>
            <person name="Liang C."/>
            <person name="Lipzen A."/>
            <person name="Lutzoni F."/>
            <person name="Magnuson J."/>
            <person name="Mondo S."/>
            <person name="Nolan M."/>
            <person name="Ohm R."/>
            <person name="Pangilinan J."/>
            <person name="Park H.-J."/>
            <person name="Ramirez L."/>
            <person name="Alfaro M."/>
            <person name="Sun H."/>
            <person name="Tritt A."/>
            <person name="Yoshinaga Y."/>
            <person name="Zwiers L.-H."/>
            <person name="Turgeon B."/>
            <person name="Goodwin S."/>
            <person name="Spatafora J."/>
            <person name="Crous P."/>
            <person name="Grigoriev I."/>
        </authorList>
    </citation>
    <scope>NUCLEOTIDE SEQUENCE</scope>
    <source>
        <strain evidence="7">CBS 260.36</strain>
    </source>
</reference>
<dbReference type="OrthoDB" id="77201at2759"/>
<dbReference type="PANTHER" id="PTHR16631:SF13">
    <property type="entry name" value="GLUCAN ENDO-1,3-BETA-GLUCOSIDASE EGLC-RELATED"/>
    <property type="match status" value="1"/>
</dbReference>
<proteinExistence type="inferred from homology"/>
<dbReference type="Proteomes" id="UP000799439">
    <property type="component" value="Unassembled WGS sequence"/>
</dbReference>
<dbReference type="GO" id="GO:0071555">
    <property type="term" value="P:cell wall organization"/>
    <property type="evidence" value="ECO:0007669"/>
    <property type="project" value="TreeGrafter"/>
</dbReference>
<keyword evidence="8" id="KW-1185">Reference proteome</keyword>
<dbReference type="Pfam" id="PF09792">
    <property type="entry name" value="But2"/>
    <property type="match status" value="1"/>
</dbReference>